<dbReference type="Proteomes" id="UP000735302">
    <property type="component" value="Unassembled WGS sequence"/>
</dbReference>
<proteinExistence type="inferred from homology"/>
<dbReference type="PANTHER" id="PTHR28650">
    <property type="entry name" value="PHOSPHATIDYLINOSITOL-GLYCAN BIOSYNTHESIS CLASS X PROTEIN"/>
    <property type="match status" value="1"/>
</dbReference>
<comment type="function">
    <text evidence="10">Stabilizing subunit of the glycosylphosphatidylinositol-mannosyltransferase I complex which catalyzes the transfer of the first mannose, via an alpha-1,4 bond from a dolichol-phosphate-mannose (Dol-P-Man) to the glucosaminyl acyl phosphatidylinositol (GlcN-(acyl)PI) intermediate to generate alpha-D-Man-(1-&gt;4)-alpha-D-GlcN-(1-&gt;6)-(1-radyl,2-acyl-sn-glycero-3-phospho)-2-acyl-inositol and participates in the sixth step of the glycosylphosphatidylinositol-anchor biosynthesis. Probably acts by stabilizing the mannosyltransferase PIGM.</text>
</comment>
<dbReference type="GO" id="GO:0005789">
    <property type="term" value="C:endoplasmic reticulum membrane"/>
    <property type="evidence" value="ECO:0007669"/>
    <property type="project" value="UniProtKB-SubCell"/>
</dbReference>
<accession>A0AAV4A2W3</accession>
<dbReference type="GO" id="GO:0006506">
    <property type="term" value="P:GPI anchor biosynthetic process"/>
    <property type="evidence" value="ECO:0007669"/>
    <property type="project" value="UniProtKB-KW"/>
</dbReference>
<protein>
    <recommendedName>
        <fullName evidence="10">Phosphatidylinositol-glycan biosynthesis class X protein</fullName>
    </recommendedName>
</protein>
<keyword evidence="9" id="KW-0325">Glycoprotein</keyword>
<gene>
    <name evidence="11" type="ORF">PoB_002901600</name>
</gene>
<evidence type="ECO:0000313" key="12">
    <source>
        <dbReference type="Proteomes" id="UP000735302"/>
    </source>
</evidence>
<reference evidence="11 12" key="1">
    <citation type="journal article" date="2021" name="Elife">
        <title>Chloroplast acquisition without the gene transfer in kleptoplastic sea slugs, Plakobranchus ocellatus.</title>
        <authorList>
            <person name="Maeda T."/>
            <person name="Takahashi S."/>
            <person name="Yoshida T."/>
            <person name="Shimamura S."/>
            <person name="Takaki Y."/>
            <person name="Nagai Y."/>
            <person name="Toyoda A."/>
            <person name="Suzuki Y."/>
            <person name="Arimoto A."/>
            <person name="Ishii H."/>
            <person name="Satoh N."/>
            <person name="Nishiyama T."/>
            <person name="Hasebe M."/>
            <person name="Maruyama T."/>
            <person name="Minagawa J."/>
            <person name="Obokata J."/>
            <person name="Shigenobu S."/>
        </authorList>
    </citation>
    <scope>NUCLEOTIDE SEQUENCE [LARGE SCALE GENOMIC DNA]</scope>
</reference>
<evidence type="ECO:0000256" key="3">
    <source>
        <dbReference type="ARBA" id="ARBA00010345"/>
    </source>
</evidence>
<dbReference type="EMBL" id="BLXT01003598">
    <property type="protein sequence ID" value="GFO02511.1"/>
    <property type="molecule type" value="Genomic_DNA"/>
</dbReference>
<comment type="subcellular location">
    <subcellularLocation>
        <location evidence="1 10">Endoplasmic reticulum membrane</location>
        <topology evidence="1 10">Single-pass membrane protein</topology>
    </subcellularLocation>
</comment>
<evidence type="ECO:0000256" key="7">
    <source>
        <dbReference type="ARBA" id="ARBA00022989"/>
    </source>
</evidence>
<dbReference type="SMART" id="SM00780">
    <property type="entry name" value="PIG-X"/>
    <property type="match status" value="1"/>
</dbReference>
<keyword evidence="5 10" id="KW-0812">Transmembrane</keyword>
<comment type="caution">
    <text evidence="11">The sequence shown here is derived from an EMBL/GenBank/DDBJ whole genome shotgun (WGS) entry which is preliminary data.</text>
</comment>
<evidence type="ECO:0000256" key="8">
    <source>
        <dbReference type="ARBA" id="ARBA00023136"/>
    </source>
</evidence>
<dbReference type="PANTHER" id="PTHR28650:SF1">
    <property type="entry name" value="PHOSPHATIDYLINOSITOL-GLYCAN BIOSYNTHESIS CLASS X PROTEIN"/>
    <property type="match status" value="1"/>
</dbReference>
<evidence type="ECO:0000313" key="11">
    <source>
        <dbReference type="EMBL" id="GFO02511.1"/>
    </source>
</evidence>
<keyword evidence="6 10" id="KW-0256">Endoplasmic reticulum</keyword>
<feature type="chain" id="PRO_5043087218" description="Phosphatidylinositol-glycan biosynthesis class X protein" evidence="10">
    <location>
        <begin position="23"/>
        <end position="248"/>
    </location>
</feature>
<dbReference type="InterPro" id="IPR040039">
    <property type="entry name" value="PIGX"/>
</dbReference>
<evidence type="ECO:0000256" key="6">
    <source>
        <dbReference type="ARBA" id="ARBA00022824"/>
    </source>
</evidence>
<keyword evidence="8 10" id="KW-0472">Membrane</keyword>
<comment type="pathway">
    <text evidence="2 10">Glycolipid biosynthesis; glycosylphosphatidylinositol-anchor biosynthesis.</text>
</comment>
<keyword evidence="4 10" id="KW-0337">GPI-anchor biosynthesis</keyword>
<feature type="transmembrane region" description="Helical" evidence="10">
    <location>
        <begin position="216"/>
        <end position="237"/>
    </location>
</feature>
<feature type="signal peptide" evidence="10">
    <location>
        <begin position="1"/>
        <end position="22"/>
    </location>
</feature>
<sequence length="248" mass="27929">MFSKVISLLLVFLPILVHGILSKEHFVIERKLSGFGFHRDLETNIHMPSKLCEYLAATGCSLLIFQVLPSGVYADPFQLKSLEMFGFPKVLFDRNVDIEAAEYVSKPHEIFMYIDLSVYKPDQTTGHLSIEVSMPIHARYHKPLPWQADSEPRATISLLHPGVYSNCSQSDEHNTLKAPCDVSNSSLCAWSHISYISYSPQVEMSIPIGQEWHKPLVVTVTLVTTIVICALLCKTLISHRDNDIDKTS</sequence>
<evidence type="ECO:0000256" key="1">
    <source>
        <dbReference type="ARBA" id="ARBA00004389"/>
    </source>
</evidence>
<evidence type="ECO:0000256" key="2">
    <source>
        <dbReference type="ARBA" id="ARBA00004687"/>
    </source>
</evidence>
<dbReference type="Pfam" id="PF08320">
    <property type="entry name" value="PIG-X"/>
    <property type="match status" value="1"/>
</dbReference>
<keyword evidence="12" id="KW-1185">Reference proteome</keyword>
<evidence type="ECO:0000256" key="9">
    <source>
        <dbReference type="ARBA" id="ARBA00023180"/>
    </source>
</evidence>
<evidence type="ECO:0000256" key="5">
    <source>
        <dbReference type="ARBA" id="ARBA00022692"/>
    </source>
</evidence>
<keyword evidence="7 10" id="KW-1133">Transmembrane helix</keyword>
<name>A0AAV4A2W3_9GAST</name>
<comment type="similarity">
    <text evidence="3 10">Belongs to the PIGX family.</text>
</comment>
<dbReference type="InterPro" id="IPR013233">
    <property type="entry name" value="PIG-X/PBN1"/>
</dbReference>
<evidence type="ECO:0000256" key="4">
    <source>
        <dbReference type="ARBA" id="ARBA00022502"/>
    </source>
</evidence>
<organism evidence="11 12">
    <name type="scientific">Plakobranchus ocellatus</name>
    <dbReference type="NCBI Taxonomy" id="259542"/>
    <lineage>
        <taxon>Eukaryota</taxon>
        <taxon>Metazoa</taxon>
        <taxon>Spiralia</taxon>
        <taxon>Lophotrochozoa</taxon>
        <taxon>Mollusca</taxon>
        <taxon>Gastropoda</taxon>
        <taxon>Heterobranchia</taxon>
        <taxon>Euthyneura</taxon>
        <taxon>Panpulmonata</taxon>
        <taxon>Sacoglossa</taxon>
        <taxon>Placobranchoidea</taxon>
        <taxon>Plakobranchidae</taxon>
        <taxon>Plakobranchus</taxon>
    </lineage>
</organism>
<keyword evidence="10" id="KW-0732">Signal</keyword>
<evidence type="ECO:0000256" key="10">
    <source>
        <dbReference type="RuleBase" id="RU366056"/>
    </source>
</evidence>
<dbReference type="AlphaFoldDB" id="A0AAV4A2W3"/>